<feature type="compositionally biased region" description="Polar residues" evidence="1">
    <location>
        <begin position="393"/>
        <end position="421"/>
    </location>
</feature>
<organism evidence="2 3">
    <name type="scientific">Elsinoe ampelina</name>
    <dbReference type="NCBI Taxonomy" id="302913"/>
    <lineage>
        <taxon>Eukaryota</taxon>
        <taxon>Fungi</taxon>
        <taxon>Dikarya</taxon>
        <taxon>Ascomycota</taxon>
        <taxon>Pezizomycotina</taxon>
        <taxon>Dothideomycetes</taxon>
        <taxon>Dothideomycetidae</taxon>
        <taxon>Myriangiales</taxon>
        <taxon>Elsinoaceae</taxon>
        <taxon>Elsinoe</taxon>
    </lineage>
</organism>
<accession>A0A6A6G7X5</accession>
<sequence length="662" mass="68424">MGCMTGNSRCRKCYKAMSSSIASFTNASTTTALPATVPFWFDADVTGTAVTSGSIAYYNTLPPGGLNPISPCTLVLFPAYAVWVSNPAQPVVGTITQMVESDGSEYAIGKTCTQAIVDQIRANLSDPSVAFGVGGRYGGGFDEDCNFLAYFQGTRNMYTTTDTDKYQITNADGAWEKSTIFQLDDGQTHTQLNLGYAIDIQWNSGPTRIRFSSRFTTEKYYTDTWSAALPQTGWILPALTNYFPELGTAIDQCQPVNYGTSPNTLTSANFMTSYVHATAGPTSLPPSEPTDQPGGTPQPPGPTPTTTFGPISPPPIPSFPSTRPSREPVIVVPEPTFAVPQRPNTPPPRESPDPTTRPAPVIESPATRLEPVPVLPASDSPAPSPDPSRIMSIINNLPKQTIPSGNGDSAPTSEAGSSIPSNAEPAPLLPAIIIGGTVTLLPGTTATISGHEISVQTLPPPYGGGSAAVPAPVVVIDSSTIALADLDKVLATSLPELRSAGLVATTVSANDKVSLPAVVIGGTRTLLPGSPPLTISGRVISIPTVAAGSSPSEAVVVVDGVTIPVANLNDYLSTAAPELNDEVVATEIDPDETVGSVADWIMSALGKSGSGAVQTGGGQTGGRSRNGTGVVSFTGGAKGQYLSGVYCMAWATALGLGGLFML</sequence>
<feature type="region of interest" description="Disordered" evidence="1">
    <location>
        <begin position="277"/>
        <end position="422"/>
    </location>
</feature>
<evidence type="ECO:0000256" key="1">
    <source>
        <dbReference type="SAM" id="MobiDB-lite"/>
    </source>
</evidence>
<evidence type="ECO:0000313" key="3">
    <source>
        <dbReference type="Proteomes" id="UP000799538"/>
    </source>
</evidence>
<protein>
    <submittedName>
        <fullName evidence="2">Uncharacterized protein</fullName>
    </submittedName>
</protein>
<dbReference type="AlphaFoldDB" id="A0A6A6G7X5"/>
<dbReference type="EMBL" id="ML992510">
    <property type="protein sequence ID" value="KAF2221490.1"/>
    <property type="molecule type" value="Genomic_DNA"/>
</dbReference>
<keyword evidence="3" id="KW-1185">Reference proteome</keyword>
<dbReference type="OrthoDB" id="3941340at2759"/>
<name>A0A6A6G7X5_9PEZI</name>
<proteinExistence type="predicted"/>
<dbReference type="Proteomes" id="UP000799538">
    <property type="component" value="Unassembled WGS sequence"/>
</dbReference>
<reference evidence="3" key="1">
    <citation type="journal article" date="2020" name="Stud. Mycol.">
        <title>101 Dothideomycetes genomes: A test case for predicting lifestyles and emergence of pathogens.</title>
        <authorList>
            <person name="Haridas S."/>
            <person name="Albert R."/>
            <person name="Binder M."/>
            <person name="Bloem J."/>
            <person name="LaButti K."/>
            <person name="Salamov A."/>
            <person name="Andreopoulos B."/>
            <person name="Baker S."/>
            <person name="Barry K."/>
            <person name="Bills G."/>
            <person name="Bluhm B."/>
            <person name="Cannon C."/>
            <person name="Castanera R."/>
            <person name="Culley D."/>
            <person name="Daum C."/>
            <person name="Ezra D."/>
            <person name="Gonzalez J."/>
            <person name="Henrissat B."/>
            <person name="Kuo A."/>
            <person name="Liang C."/>
            <person name="Lipzen A."/>
            <person name="Lutzoni F."/>
            <person name="Magnuson J."/>
            <person name="Mondo S."/>
            <person name="Nolan M."/>
            <person name="Ohm R."/>
            <person name="Pangilinan J."/>
            <person name="Park H.-J."/>
            <person name="Ramirez L."/>
            <person name="Alfaro M."/>
            <person name="Sun H."/>
            <person name="Tritt A."/>
            <person name="Yoshinaga Y."/>
            <person name="Zwiers L.-H."/>
            <person name="Turgeon B."/>
            <person name="Goodwin S."/>
            <person name="Spatafora J."/>
            <person name="Crous P."/>
            <person name="Grigoriev I."/>
        </authorList>
    </citation>
    <scope>NUCLEOTIDE SEQUENCE [LARGE SCALE GENOMIC DNA]</scope>
    <source>
        <strain evidence="3">CECT 20119</strain>
    </source>
</reference>
<evidence type="ECO:0000313" key="2">
    <source>
        <dbReference type="EMBL" id="KAF2221490.1"/>
    </source>
</evidence>
<feature type="compositionally biased region" description="Low complexity" evidence="1">
    <location>
        <begin position="371"/>
        <end position="381"/>
    </location>
</feature>
<gene>
    <name evidence="2" type="ORF">BDZ85DRAFT_265481</name>
</gene>